<dbReference type="EMBL" id="LWMH01000001">
    <property type="protein sequence ID" value="KZS45118.1"/>
    <property type="molecule type" value="Genomic_DNA"/>
</dbReference>
<evidence type="ECO:0000313" key="1">
    <source>
        <dbReference type="EMBL" id="KZS45118.1"/>
    </source>
</evidence>
<name>A0A163GRX2_9BACL</name>
<dbReference type="RefSeq" id="WP_063477624.1">
    <property type="nucleotide sequence ID" value="NZ_JBCMWP010000019.1"/>
</dbReference>
<dbReference type="Proteomes" id="UP000076796">
    <property type="component" value="Unassembled WGS sequence"/>
</dbReference>
<proteinExistence type="predicted"/>
<comment type="caution">
    <text evidence="1">The sequence shown here is derived from an EMBL/GenBank/DDBJ whole genome shotgun (WGS) entry which is preliminary data.</text>
</comment>
<dbReference type="AlphaFoldDB" id="A0A163GRX2"/>
<dbReference type="OrthoDB" id="9954841at2"/>
<sequence length="114" mass="12860">MKKAIDLSPYPQIQDKVKIAGIEDRQEYIIWNKLSKEETATAIAELSLLCRASISMSMPARKKAKQALNFYKTTVGSKIHPFAAAQAREELGLSSSRMQELLQQQFVQLCIESE</sequence>
<keyword evidence="2" id="KW-1185">Reference proteome</keyword>
<accession>A0A163GRX2</accession>
<organism evidence="1 2">
    <name type="scientific">Paenibacillus glucanolyticus</name>
    <dbReference type="NCBI Taxonomy" id="59843"/>
    <lineage>
        <taxon>Bacteria</taxon>
        <taxon>Bacillati</taxon>
        <taxon>Bacillota</taxon>
        <taxon>Bacilli</taxon>
        <taxon>Bacillales</taxon>
        <taxon>Paenibacillaceae</taxon>
        <taxon>Paenibacillus</taxon>
    </lineage>
</organism>
<gene>
    <name evidence="1" type="ORF">AWU65_03815</name>
</gene>
<protein>
    <submittedName>
        <fullName evidence="1">Uncharacterized protein</fullName>
    </submittedName>
</protein>
<evidence type="ECO:0000313" key="2">
    <source>
        <dbReference type="Proteomes" id="UP000076796"/>
    </source>
</evidence>
<reference evidence="1" key="1">
    <citation type="journal article" date="2016" name="Genome Announc.">
        <title>Draft genomes of two strains of Paenibacillus glucanolyticus with capability to degrade lignocellulose.</title>
        <authorList>
            <person name="Mathews S.L."/>
            <person name="Pawlak J."/>
            <person name="Grunden A.M."/>
        </authorList>
    </citation>
    <scope>NUCLEOTIDE SEQUENCE [LARGE SCALE GENOMIC DNA]</scope>
    <source>
        <strain evidence="1">SLM1</strain>
    </source>
</reference>